<feature type="binding site" evidence="9 12">
    <location>
        <begin position="267"/>
        <end position="270"/>
    </location>
    <ligand>
        <name>substrate</name>
    </ligand>
</feature>
<dbReference type="PANTHER" id="PTHR31637:SF0">
    <property type="entry name" value="2,3-BISPHOSPHOGLYCERATE-INDEPENDENT PHOSPHOGLYCERATE MUTASE"/>
    <property type="match status" value="1"/>
</dbReference>
<feature type="binding site" evidence="9 13">
    <location>
        <position position="415"/>
    </location>
    <ligand>
        <name>Mn(2+)</name>
        <dbReference type="ChEBI" id="CHEBI:29035"/>
        <label>1</label>
    </ligand>
</feature>
<feature type="binding site" evidence="9 13">
    <location>
        <position position="69"/>
    </location>
    <ligand>
        <name>Mn(2+)</name>
        <dbReference type="ChEBI" id="CHEBI:29035"/>
        <label>2</label>
    </ligand>
</feature>
<feature type="domain" description="BPG-independent PGAM N-terminal" evidence="15">
    <location>
        <begin position="89"/>
        <end position="305"/>
    </location>
</feature>
<dbReference type="Pfam" id="PF06415">
    <property type="entry name" value="iPGM_N"/>
    <property type="match status" value="1"/>
</dbReference>
<dbReference type="EC" id="5.4.2.12" evidence="9 10"/>
<keyword evidence="8 9" id="KW-0413">Isomerase</keyword>
<feature type="binding site" evidence="9 13">
    <location>
        <position position="411"/>
    </location>
    <ligand>
        <name>Mn(2+)</name>
        <dbReference type="ChEBI" id="CHEBI:29035"/>
        <label>1</label>
    </ligand>
</feature>
<dbReference type="SUPFAM" id="SSF53649">
    <property type="entry name" value="Alkaline phosphatase-like"/>
    <property type="match status" value="1"/>
</dbReference>
<dbReference type="EMBL" id="JAAZBX010000006">
    <property type="protein sequence ID" value="NLD25389.1"/>
    <property type="molecule type" value="Genomic_DNA"/>
</dbReference>
<comment type="pathway">
    <text evidence="3 9">Carbohydrate degradation; glycolysis; pyruvate from D-glyceraldehyde 3-phosphate: step 3/5.</text>
</comment>
<feature type="binding site" evidence="9 12">
    <location>
        <begin position="159"/>
        <end position="160"/>
    </location>
    <ligand>
        <name>substrate</name>
    </ligand>
</feature>
<keyword evidence="7 9" id="KW-0464">Manganese</keyword>
<dbReference type="InterPro" id="IPR006124">
    <property type="entry name" value="Metalloenzyme"/>
</dbReference>
<keyword evidence="5 9" id="KW-0479">Metal-binding</keyword>
<feature type="binding site" evidence="9 13">
    <location>
        <position position="453"/>
    </location>
    <ligand>
        <name>Mn(2+)</name>
        <dbReference type="ChEBI" id="CHEBI:29035"/>
        <label>2</label>
    </ligand>
</feature>
<evidence type="ECO:0000256" key="1">
    <source>
        <dbReference type="ARBA" id="ARBA00000370"/>
    </source>
</evidence>
<dbReference type="PANTHER" id="PTHR31637">
    <property type="entry name" value="2,3-BISPHOSPHOGLYCERATE-INDEPENDENT PHOSPHOGLYCERATE MUTASE"/>
    <property type="match status" value="1"/>
</dbReference>
<dbReference type="PIRSF" id="PIRSF001492">
    <property type="entry name" value="IPGAM"/>
    <property type="match status" value="1"/>
</dbReference>
<feature type="binding site" evidence="9 12">
    <location>
        <position position="191"/>
    </location>
    <ligand>
        <name>substrate</name>
    </ligand>
</feature>
<protein>
    <recommendedName>
        <fullName evidence="9 10">2,3-bisphosphoglycerate-independent phosphoglycerate mutase</fullName>
        <shortName evidence="9">BPG-independent PGAM</shortName>
        <shortName evidence="9">Phosphoglyceromutase</shortName>
        <shortName evidence="9">iPGM</shortName>
        <ecNumber evidence="9 10">5.4.2.12</ecNumber>
    </recommendedName>
</protein>
<evidence type="ECO:0000259" key="15">
    <source>
        <dbReference type="Pfam" id="PF06415"/>
    </source>
</evidence>
<evidence type="ECO:0000259" key="14">
    <source>
        <dbReference type="Pfam" id="PF01676"/>
    </source>
</evidence>
<dbReference type="Gene3D" id="3.40.720.10">
    <property type="entry name" value="Alkaline Phosphatase, subunit A"/>
    <property type="match status" value="1"/>
</dbReference>
<dbReference type="Gene3D" id="3.40.1450.10">
    <property type="entry name" value="BPG-independent phosphoglycerate mutase, domain B"/>
    <property type="match status" value="1"/>
</dbReference>
<evidence type="ECO:0000256" key="7">
    <source>
        <dbReference type="ARBA" id="ARBA00023211"/>
    </source>
</evidence>
<dbReference type="AlphaFoldDB" id="A0A847D082"/>
<evidence type="ECO:0000256" key="10">
    <source>
        <dbReference type="NCBIfam" id="TIGR01307"/>
    </source>
</evidence>
<comment type="cofactor">
    <cofactor evidence="9">
        <name>Mn(2+)</name>
        <dbReference type="ChEBI" id="CHEBI:29035"/>
    </cofactor>
    <text evidence="9">Binds 2 manganese ions per subunit.</text>
</comment>
<gene>
    <name evidence="9" type="primary">gpmI</name>
    <name evidence="16" type="ORF">GX656_01985</name>
</gene>
<dbReference type="GO" id="GO:0006096">
    <property type="term" value="P:glycolytic process"/>
    <property type="evidence" value="ECO:0007669"/>
    <property type="project" value="UniProtKB-UniRule"/>
</dbReference>
<evidence type="ECO:0000256" key="3">
    <source>
        <dbReference type="ARBA" id="ARBA00004798"/>
    </source>
</evidence>
<feature type="domain" description="Metalloenzyme" evidence="14">
    <location>
        <begin position="13"/>
        <end position="523"/>
    </location>
</feature>
<feature type="binding site" evidence="9 13">
    <location>
        <position position="471"/>
    </location>
    <ligand>
        <name>Mn(2+)</name>
        <dbReference type="ChEBI" id="CHEBI:29035"/>
        <label>1</label>
    </ligand>
</feature>
<comment type="caution">
    <text evidence="16">The sequence shown here is derived from an EMBL/GenBank/DDBJ whole genome shotgun (WGS) entry which is preliminary data.</text>
</comment>
<comment type="subunit">
    <text evidence="9">Monomer.</text>
</comment>
<reference evidence="16 17" key="1">
    <citation type="journal article" date="2020" name="Biotechnol. Biofuels">
        <title>New insights from the biogas microbiome by comprehensive genome-resolved metagenomics of nearly 1600 species originating from multiple anaerobic digesters.</title>
        <authorList>
            <person name="Campanaro S."/>
            <person name="Treu L."/>
            <person name="Rodriguez-R L.M."/>
            <person name="Kovalovszki A."/>
            <person name="Ziels R.M."/>
            <person name="Maus I."/>
            <person name="Zhu X."/>
            <person name="Kougias P.G."/>
            <person name="Basile A."/>
            <person name="Luo G."/>
            <person name="Schluter A."/>
            <person name="Konstantinidis K.T."/>
            <person name="Angelidaki I."/>
        </authorList>
    </citation>
    <scope>NUCLEOTIDE SEQUENCE [LARGE SCALE GENOMIC DNA]</scope>
    <source>
        <strain evidence="16">AS06rmzACSIP_65</strain>
    </source>
</reference>
<comment type="function">
    <text evidence="2 9">Catalyzes the interconversion of 2-phosphoglycerate and 3-phosphoglycerate.</text>
</comment>
<feature type="binding site" evidence="9 12">
    <location>
        <position position="197"/>
    </location>
    <ligand>
        <name>substrate</name>
    </ligand>
</feature>
<feature type="binding site" evidence="9 12">
    <location>
        <position position="130"/>
    </location>
    <ligand>
        <name>substrate</name>
    </ligand>
</feature>
<organism evidence="16 17">
    <name type="scientific">Candidatus Dojkabacteria bacterium</name>
    <dbReference type="NCBI Taxonomy" id="2099670"/>
    <lineage>
        <taxon>Bacteria</taxon>
        <taxon>Candidatus Dojkabacteria</taxon>
    </lineage>
</organism>
<evidence type="ECO:0000256" key="5">
    <source>
        <dbReference type="ARBA" id="ARBA00022723"/>
    </source>
</evidence>
<comment type="similarity">
    <text evidence="4 9">Belongs to the BPG-independent phosphoglycerate mutase family.</text>
</comment>
<accession>A0A847D082</accession>
<dbReference type="GO" id="GO:0030145">
    <property type="term" value="F:manganese ion binding"/>
    <property type="evidence" value="ECO:0007669"/>
    <property type="project" value="UniProtKB-UniRule"/>
</dbReference>
<dbReference type="InterPro" id="IPR005995">
    <property type="entry name" value="Pgm_bpd_ind"/>
</dbReference>
<dbReference type="InterPro" id="IPR017850">
    <property type="entry name" value="Alkaline_phosphatase_core_sf"/>
</dbReference>
<comment type="catalytic activity">
    <reaction evidence="1 9">
        <text>(2R)-2-phosphoglycerate = (2R)-3-phosphoglycerate</text>
        <dbReference type="Rhea" id="RHEA:15901"/>
        <dbReference type="ChEBI" id="CHEBI:58272"/>
        <dbReference type="ChEBI" id="CHEBI:58289"/>
        <dbReference type="EC" id="5.4.2.12"/>
    </reaction>
</comment>
<evidence type="ECO:0000256" key="11">
    <source>
        <dbReference type="PIRSR" id="PIRSR001492-1"/>
    </source>
</evidence>
<dbReference type="InterPro" id="IPR036646">
    <property type="entry name" value="PGAM_B_sf"/>
</dbReference>
<dbReference type="GO" id="GO:0005829">
    <property type="term" value="C:cytosol"/>
    <property type="evidence" value="ECO:0007669"/>
    <property type="project" value="TreeGrafter"/>
</dbReference>
<evidence type="ECO:0000256" key="8">
    <source>
        <dbReference type="ARBA" id="ARBA00023235"/>
    </source>
</evidence>
<feature type="binding site" evidence="9 13">
    <location>
        <position position="452"/>
    </location>
    <ligand>
        <name>Mn(2+)</name>
        <dbReference type="ChEBI" id="CHEBI:29035"/>
        <label>2</label>
    </ligand>
</feature>
<dbReference type="Pfam" id="PF01676">
    <property type="entry name" value="Metalloenzyme"/>
    <property type="match status" value="1"/>
</dbReference>
<evidence type="ECO:0000256" key="4">
    <source>
        <dbReference type="ARBA" id="ARBA00008819"/>
    </source>
</evidence>
<evidence type="ECO:0000256" key="9">
    <source>
        <dbReference type="HAMAP-Rule" id="MF_01038"/>
    </source>
</evidence>
<feature type="active site" description="Phosphoserine intermediate" evidence="9 11">
    <location>
        <position position="69"/>
    </location>
</feature>
<evidence type="ECO:0000313" key="17">
    <source>
        <dbReference type="Proteomes" id="UP000545876"/>
    </source>
</evidence>
<evidence type="ECO:0000256" key="6">
    <source>
        <dbReference type="ARBA" id="ARBA00023152"/>
    </source>
</evidence>
<dbReference type="UniPathway" id="UPA00109">
    <property type="reaction ID" value="UER00186"/>
</dbReference>
<dbReference type="GO" id="GO:0006007">
    <property type="term" value="P:glucose catabolic process"/>
    <property type="evidence" value="ECO:0007669"/>
    <property type="project" value="InterPro"/>
</dbReference>
<dbReference type="Proteomes" id="UP000545876">
    <property type="component" value="Unassembled WGS sequence"/>
</dbReference>
<dbReference type="HAMAP" id="MF_01038">
    <property type="entry name" value="GpmI"/>
    <property type="match status" value="1"/>
</dbReference>
<keyword evidence="6 9" id="KW-0324">Glycolysis</keyword>
<evidence type="ECO:0000313" key="16">
    <source>
        <dbReference type="EMBL" id="NLD25389.1"/>
    </source>
</evidence>
<dbReference type="NCBIfam" id="TIGR01307">
    <property type="entry name" value="pgm_bpd_ind"/>
    <property type="match status" value="1"/>
</dbReference>
<evidence type="ECO:0000256" key="2">
    <source>
        <dbReference type="ARBA" id="ARBA00002315"/>
    </source>
</evidence>
<sequence length="538" mass="59610">MTNESVVDVRKFVTLVILDGFGIHPDSEGNAVVAAKTPFLDTIWTHGRSTLIHAAGTHVGLPGEYAGNSEVGHLNLGAGQVVYQTLPRINDAISGKELDDNPVIKHMFSYLRKNRGRLHLTGVLSPAGVHGHIKHLFSLLELCAVNDIDPYIHIMLDGRDTPPKEGFLYLNKLQAKIKELGVGKIASIMGRFYGMDRDSRWERTKLAYDAMVGISDETFTDPVEVIERAYSRGEDDQFFKPRVRVDNHSRPIGSVGNNDAILFWNFREDRARQLTKAFVLKDFPHFTRRNYPQNLYFATMTGYEEDLPANVVFPPIGIKKSLSEYLADNGKKQLHISETEKYMHVTYFFNGGIEKPHQGEIFFNIPSRKVDNYASVPEMSSPIIKDEVLNRIKDMSNNHLDFILINFANPDMLGHTGNFKATVRGNEICDELCAQIGKATIEAGGSFVVTGDHGNCETMINRVTKEIDIAHTSNPVPLIVANTLEEITPTKGVPQLKIGTGSKSRTTGILADVAPTILGLLGSDIPANMTGVDLRSVL</sequence>
<dbReference type="FunFam" id="3.40.1450.10:FF:000002">
    <property type="entry name" value="2,3-bisphosphoglycerate-independent phosphoglycerate mutase"/>
    <property type="match status" value="1"/>
</dbReference>
<dbReference type="CDD" id="cd16010">
    <property type="entry name" value="iPGM"/>
    <property type="match status" value="1"/>
</dbReference>
<dbReference type="GO" id="GO:0004619">
    <property type="term" value="F:phosphoglycerate mutase activity"/>
    <property type="evidence" value="ECO:0007669"/>
    <property type="project" value="UniProtKB-UniRule"/>
</dbReference>
<feature type="binding site" evidence="9 12">
    <location>
        <position position="341"/>
    </location>
    <ligand>
        <name>substrate</name>
    </ligand>
</feature>
<feature type="binding site" evidence="9 13">
    <location>
        <position position="19"/>
    </location>
    <ligand>
        <name>Mn(2+)</name>
        <dbReference type="ChEBI" id="CHEBI:29035"/>
        <label>2</label>
    </ligand>
</feature>
<dbReference type="SUPFAM" id="SSF64158">
    <property type="entry name" value="2,3-Bisphosphoglycerate-independent phosphoglycerate mutase, substrate-binding domain"/>
    <property type="match status" value="1"/>
</dbReference>
<dbReference type="InterPro" id="IPR011258">
    <property type="entry name" value="BPG-indep_PGM_N"/>
</dbReference>
<name>A0A847D082_9BACT</name>
<proteinExistence type="inferred from homology"/>
<evidence type="ECO:0000256" key="13">
    <source>
        <dbReference type="PIRSR" id="PIRSR001492-3"/>
    </source>
</evidence>
<evidence type="ECO:0000256" key="12">
    <source>
        <dbReference type="PIRSR" id="PIRSR001492-2"/>
    </source>
</evidence>